<dbReference type="InterPro" id="IPR013783">
    <property type="entry name" value="Ig-like_fold"/>
</dbReference>
<reference evidence="2 3" key="1">
    <citation type="submission" date="2020-05" db="EMBL/GenBank/DDBJ databases">
        <authorList>
            <person name="Whitworth D."/>
        </authorList>
    </citation>
    <scope>NUCLEOTIDE SEQUENCE [LARGE SCALE GENOMIC DNA]</scope>
    <source>
        <strain evidence="2 3">AM005</strain>
    </source>
</reference>
<dbReference type="InterPro" id="IPR012334">
    <property type="entry name" value="Pectin_lyas_fold"/>
</dbReference>
<evidence type="ECO:0000313" key="3">
    <source>
        <dbReference type="Proteomes" id="UP000533080"/>
    </source>
</evidence>
<organism evidence="2 3">
    <name type="scientific">Myxococcus xanthus</name>
    <dbReference type="NCBI Taxonomy" id="34"/>
    <lineage>
        <taxon>Bacteria</taxon>
        <taxon>Pseudomonadati</taxon>
        <taxon>Myxococcota</taxon>
        <taxon>Myxococcia</taxon>
        <taxon>Myxococcales</taxon>
        <taxon>Cystobacterineae</taxon>
        <taxon>Myxococcaceae</taxon>
        <taxon>Myxococcus</taxon>
    </lineage>
</organism>
<evidence type="ECO:0000313" key="2">
    <source>
        <dbReference type="EMBL" id="NOJ77785.1"/>
    </source>
</evidence>
<dbReference type="Gene3D" id="2.160.20.10">
    <property type="entry name" value="Single-stranded right-handed beta-helix, Pectin lyase-like"/>
    <property type="match status" value="1"/>
</dbReference>
<feature type="compositionally biased region" description="Gly residues" evidence="1">
    <location>
        <begin position="1"/>
        <end position="11"/>
    </location>
</feature>
<dbReference type="SUPFAM" id="SSF51126">
    <property type="entry name" value="Pectin lyase-like"/>
    <property type="match status" value="1"/>
</dbReference>
<evidence type="ECO:0000256" key="1">
    <source>
        <dbReference type="SAM" id="MobiDB-lite"/>
    </source>
</evidence>
<dbReference type="InterPro" id="IPR006626">
    <property type="entry name" value="PbH1"/>
</dbReference>
<protein>
    <submittedName>
        <fullName evidence="2">Right-handed parallel beta-helix repeat-containing protein</fullName>
    </submittedName>
</protein>
<gene>
    <name evidence="2" type="ORF">HNV28_05425</name>
</gene>
<dbReference type="Gene3D" id="2.60.40.10">
    <property type="entry name" value="Immunoglobulins"/>
    <property type="match status" value="1"/>
</dbReference>
<dbReference type="Proteomes" id="UP000533080">
    <property type="component" value="Unassembled WGS sequence"/>
</dbReference>
<sequence length="910" mass="93880">MTGGCPAGGLPGRSADALHGRRGPRAAGRLPVTFRVPFPPEDAVMTFLDTKSPWRLAGVLLLLVSAACRLEDPLPIQLEPSASARVMVVLPRTLTPGPVTEVRATLTPAEGEEAGAVLSGGDGLWQGLVRRIASGRAAEASATVRGDGGEVLAHIDVPNVVIGAHRTALVVLVPRAPRSGVPGAPFIDAVVGSLAEVRPEGQVALRAVAESASGDGALTYAWRASAGSFSDASAMAPVWTAPEASGFVTMTLQVTNAAGQGATLDFPVRVARDHGFGADSVAAFNRWPLMVELGSLPSGEVQYGDALRLQAEGWDEDGDTLTYAWTASCEGTFDDASARSPRFTPSTPPSGACGACQFHVTMRDGRGGEHVGLVDVCVVQRLPPIIVSTAQSRTEAVSAEPVLLQAVAEDPRGEALTFQWSANTGLLGAATQDGTRSEVPWSALSCIPAGVEPSVRLTVTNVSGMSATHVFRIRWDDRRCGAFPPCSARWESGRVTLTADCTTEGTLYIPDGVTFDGAGHVVTAVDPEGGRFQGAVLRNRGGTAHVHDVTVAARGLSDLPCDDGEAGLSGIRFTGASGSITDSEVRALHQDAGEGRCQEGVAIEVRNAQDASRVVQVEVLRNHAVGYQKGGIVASGRVDVAVEDNVVEGGGPSAVIARNGIQLSFGATGQVLGNRVTGNVYTGTGYVAAGILVAGGAYYGGPVCEDILIQGNTLEANDIGIDLSQAEADGGPLAQSSRLLVVENMLSHDVVANGVPYQAAISDLGGANVISRNRISGEGYARETLPGSTFDVDVVADAAAQVAFLTPQQDVSAGACSEALVVQSQDAMGNLSALASSLLVVEAQGNAGGVTFFRDAVCTQRLVPLNGSGAMALEGPQQEAVFYFRAEQPGALEVRVRGDGVSASQMHVVR</sequence>
<dbReference type="EMBL" id="JABFNT010000012">
    <property type="protein sequence ID" value="NOJ77785.1"/>
    <property type="molecule type" value="Genomic_DNA"/>
</dbReference>
<feature type="region of interest" description="Disordered" evidence="1">
    <location>
        <begin position="1"/>
        <end position="24"/>
    </location>
</feature>
<accession>A0A7Y4IFP5</accession>
<dbReference type="InterPro" id="IPR011050">
    <property type="entry name" value="Pectin_lyase_fold/virulence"/>
</dbReference>
<dbReference type="SMART" id="SM00710">
    <property type="entry name" value="PbH1"/>
    <property type="match status" value="6"/>
</dbReference>
<dbReference type="AlphaFoldDB" id="A0A7Y4IFP5"/>
<comment type="caution">
    <text evidence="2">The sequence shown here is derived from an EMBL/GenBank/DDBJ whole genome shotgun (WGS) entry which is preliminary data.</text>
</comment>
<proteinExistence type="predicted"/>
<name>A0A7Y4IFP5_MYXXA</name>